<dbReference type="STRING" id="2903.A0A0D3JLT6"/>
<dbReference type="Proteomes" id="UP000013827">
    <property type="component" value="Unassembled WGS sequence"/>
</dbReference>
<dbReference type="PANTHER" id="PTHR45084:SF1">
    <property type="entry name" value="ERAD-ASSOCIATED E3 UBIQUITIN-PROTEIN LIGASE COMPONENT HRD3A-RELATED"/>
    <property type="match status" value="1"/>
</dbReference>
<dbReference type="GO" id="GO:0036503">
    <property type="term" value="P:ERAD pathway"/>
    <property type="evidence" value="ECO:0007669"/>
    <property type="project" value="InterPro"/>
</dbReference>
<protein>
    <submittedName>
        <fullName evidence="1">Uncharacterized protein</fullName>
    </submittedName>
</protein>
<dbReference type="PaxDb" id="2903-EOD24471"/>
<reference evidence="2" key="1">
    <citation type="journal article" date="2013" name="Nature">
        <title>Pan genome of the phytoplankton Emiliania underpins its global distribution.</title>
        <authorList>
            <person name="Read B.A."/>
            <person name="Kegel J."/>
            <person name="Klute M.J."/>
            <person name="Kuo A."/>
            <person name="Lefebvre S.C."/>
            <person name="Maumus F."/>
            <person name="Mayer C."/>
            <person name="Miller J."/>
            <person name="Monier A."/>
            <person name="Salamov A."/>
            <person name="Young J."/>
            <person name="Aguilar M."/>
            <person name="Claverie J.M."/>
            <person name="Frickenhaus S."/>
            <person name="Gonzalez K."/>
            <person name="Herman E.K."/>
            <person name="Lin Y.C."/>
            <person name="Napier J."/>
            <person name="Ogata H."/>
            <person name="Sarno A.F."/>
            <person name="Shmutz J."/>
            <person name="Schroeder D."/>
            <person name="de Vargas C."/>
            <person name="Verret F."/>
            <person name="von Dassow P."/>
            <person name="Valentin K."/>
            <person name="Van de Peer Y."/>
            <person name="Wheeler G."/>
            <person name="Dacks J.B."/>
            <person name="Delwiche C.F."/>
            <person name="Dyhrman S.T."/>
            <person name="Glockner G."/>
            <person name="John U."/>
            <person name="Richards T."/>
            <person name="Worden A.Z."/>
            <person name="Zhang X."/>
            <person name="Grigoriev I.V."/>
            <person name="Allen A.E."/>
            <person name="Bidle K."/>
            <person name="Borodovsky M."/>
            <person name="Bowler C."/>
            <person name="Brownlee C."/>
            <person name="Cock J.M."/>
            <person name="Elias M."/>
            <person name="Gladyshev V.N."/>
            <person name="Groth M."/>
            <person name="Guda C."/>
            <person name="Hadaegh A."/>
            <person name="Iglesias-Rodriguez M.D."/>
            <person name="Jenkins J."/>
            <person name="Jones B.M."/>
            <person name="Lawson T."/>
            <person name="Leese F."/>
            <person name="Lindquist E."/>
            <person name="Lobanov A."/>
            <person name="Lomsadze A."/>
            <person name="Malik S.B."/>
            <person name="Marsh M.E."/>
            <person name="Mackinder L."/>
            <person name="Mock T."/>
            <person name="Mueller-Roeber B."/>
            <person name="Pagarete A."/>
            <person name="Parker M."/>
            <person name="Probert I."/>
            <person name="Quesneville H."/>
            <person name="Raines C."/>
            <person name="Rensing S.A."/>
            <person name="Riano-Pachon D.M."/>
            <person name="Richier S."/>
            <person name="Rokitta S."/>
            <person name="Shiraiwa Y."/>
            <person name="Soanes D.M."/>
            <person name="van der Giezen M."/>
            <person name="Wahlund T.M."/>
            <person name="Williams B."/>
            <person name="Wilson W."/>
            <person name="Wolfe G."/>
            <person name="Wurch L.L."/>
        </authorList>
    </citation>
    <scope>NUCLEOTIDE SEQUENCE</scope>
</reference>
<dbReference type="AlphaFoldDB" id="A0A0D3JLT6"/>
<reference evidence="1" key="2">
    <citation type="submission" date="2024-10" db="UniProtKB">
        <authorList>
            <consortium name="EnsemblProtists"/>
        </authorList>
    </citation>
    <scope>IDENTIFICATION</scope>
</reference>
<dbReference type="Gene3D" id="1.25.40.10">
    <property type="entry name" value="Tetratricopeptide repeat domain"/>
    <property type="match status" value="1"/>
</dbReference>
<sequence>MGGGQGNVAVEMRLGDYLYYGHGVPASFDLAYMYTHGLGLPSDVHLAERHYDQAMDASADAYLPVQLALLELRLVAWWQAHTGRSDSPVLAARRLLATAWARGWGIAAGEAAEEGEGATGAGAAELAALWRAAAPEWDTLLLAVLTAALASVLSLRVRQQARQAAAR</sequence>
<evidence type="ECO:0000313" key="2">
    <source>
        <dbReference type="Proteomes" id="UP000013827"/>
    </source>
</evidence>
<dbReference type="InterPro" id="IPR011990">
    <property type="entry name" value="TPR-like_helical_dom_sf"/>
</dbReference>
<organism evidence="1 2">
    <name type="scientific">Emiliania huxleyi (strain CCMP1516)</name>
    <dbReference type="NCBI Taxonomy" id="280463"/>
    <lineage>
        <taxon>Eukaryota</taxon>
        <taxon>Haptista</taxon>
        <taxon>Haptophyta</taxon>
        <taxon>Prymnesiophyceae</taxon>
        <taxon>Isochrysidales</taxon>
        <taxon>Noelaerhabdaceae</taxon>
        <taxon>Emiliania</taxon>
    </lineage>
</organism>
<evidence type="ECO:0000313" key="1">
    <source>
        <dbReference type="EnsemblProtists" id="EOD24471"/>
    </source>
</evidence>
<dbReference type="EnsemblProtists" id="EOD24471">
    <property type="protein sequence ID" value="EOD24471"/>
    <property type="gene ID" value="EMIHUDRAFT_123607"/>
</dbReference>
<dbReference type="PANTHER" id="PTHR45084">
    <property type="entry name" value="ERAD-ASSOCIATED E3 UBIQUITIN-PROTEIN LIGASE COMPONENT HRD3A-RELATED"/>
    <property type="match status" value="1"/>
</dbReference>
<name>A0A0D3JLT6_EMIH1</name>
<accession>A0A0D3JLT6</accession>
<proteinExistence type="predicted"/>
<dbReference type="InterPro" id="IPR044623">
    <property type="entry name" value="HRD3"/>
</dbReference>
<keyword evidence="2" id="KW-1185">Reference proteome</keyword>
<dbReference type="eggNOG" id="KOG1550">
    <property type="taxonomic scope" value="Eukaryota"/>
</dbReference>
<dbReference type="SUPFAM" id="SSF81901">
    <property type="entry name" value="HCP-like"/>
    <property type="match status" value="1"/>
</dbReference>